<evidence type="ECO:0000313" key="4">
    <source>
        <dbReference type="Proteomes" id="UP000001357"/>
    </source>
</evidence>
<dbReference type="SMART" id="SM00252">
    <property type="entry name" value="SH2"/>
    <property type="match status" value="1"/>
</dbReference>
<organism evidence="3 4">
    <name type="scientific">Monosiga brevicollis</name>
    <name type="common">Choanoflagellate</name>
    <dbReference type="NCBI Taxonomy" id="81824"/>
    <lineage>
        <taxon>Eukaryota</taxon>
        <taxon>Choanoflagellata</taxon>
        <taxon>Craspedida</taxon>
        <taxon>Salpingoecidae</taxon>
        <taxon>Monosiga</taxon>
    </lineage>
</organism>
<gene>
    <name evidence="3" type="ORF">MONBRDRAFT_27349</name>
</gene>
<dbReference type="Proteomes" id="UP000001357">
    <property type="component" value="Unassembled WGS sequence"/>
</dbReference>
<reference evidence="3 4" key="1">
    <citation type="journal article" date="2008" name="Nature">
        <title>The genome of the choanoflagellate Monosiga brevicollis and the origin of metazoans.</title>
        <authorList>
            <consortium name="JGI Sequencing"/>
            <person name="King N."/>
            <person name="Westbrook M.J."/>
            <person name="Young S.L."/>
            <person name="Kuo A."/>
            <person name="Abedin M."/>
            <person name="Chapman J."/>
            <person name="Fairclough S."/>
            <person name="Hellsten U."/>
            <person name="Isogai Y."/>
            <person name="Letunic I."/>
            <person name="Marr M."/>
            <person name="Pincus D."/>
            <person name="Putnam N."/>
            <person name="Rokas A."/>
            <person name="Wright K.J."/>
            <person name="Zuzow R."/>
            <person name="Dirks W."/>
            <person name="Good M."/>
            <person name="Goodstein D."/>
            <person name="Lemons D."/>
            <person name="Li W."/>
            <person name="Lyons J.B."/>
            <person name="Morris A."/>
            <person name="Nichols S."/>
            <person name="Richter D.J."/>
            <person name="Salamov A."/>
            <person name="Bork P."/>
            <person name="Lim W.A."/>
            <person name="Manning G."/>
            <person name="Miller W.T."/>
            <person name="McGinnis W."/>
            <person name="Shapiro H."/>
            <person name="Tjian R."/>
            <person name="Grigoriev I.V."/>
            <person name="Rokhsar D."/>
        </authorList>
    </citation>
    <scope>NUCLEOTIDE SEQUENCE [LARGE SCALE GENOMIC DNA]</scope>
    <source>
        <strain evidence="4">MX1 / ATCC 50154</strain>
    </source>
</reference>
<dbReference type="Pfam" id="PF00017">
    <property type="entry name" value="SH2"/>
    <property type="match status" value="1"/>
</dbReference>
<dbReference type="InParanoid" id="A9V512"/>
<dbReference type="CDD" id="cd00173">
    <property type="entry name" value="SH2"/>
    <property type="match status" value="1"/>
</dbReference>
<dbReference type="KEGG" id="mbr:MONBRDRAFT_27349"/>
<dbReference type="InterPro" id="IPR036860">
    <property type="entry name" value="SH2_dom_sf"/>
</dbReference>
<dbReference type="InterPro" id="IPR000980">
    <property type="entry name" value="SH2"/>
</dbReference>
<keyword evidence="1" id="KW-0727">SH2 domain</keyword>
<dbReference type="GeneID" id="5893135"/>
<evidence type="ECO:0000256" key="1">
    <source>
        <dbReference type="PROSITE-ProRule" id="PRU00191"/>
    </source>
</evidence>
<evidence type="ECO:0000313" key="3">
    <source>
        <dbReference type="EMBL" id="EDQ87195.1"/>
    </source>
</evidence>
<accession>A9V512</accession>
<protein>
    <recommendedName>
        <fullName evidence="2">SH2 domain-containing protein</fullName>
    </recommendedName>
</protein>
<keyword evidence="4" id="KW-1185">Reference proteome</keyword>
<dbReference type="AlphaFoldDB" id="A9V512"/>
<proteinExistence type="predicted"/>
<dbReference type="SUPFAM" id="SSF55550">
    <property type="entry name" value="SH2 domain"/>
    <property type="match status" value="1"/>
</dbReference>
<dbReference type="EMBL" id="CH991560">
    <property type="protein sequence ID" value="EDQ87195.1"/>
    <property type="molecule type" value="Genomic_DNA"/>
</dbReference>
<dbReference type="PROSITE" id="PS50001">
    <property type="entry name" value="SH2"/>
    <property type="match status" value="1"/>
</dbReference>
<name>A9V512_MONBE</name>
<evidence type="ECO:0000259" key="2">
    <source>
        <dbReference type="PROSITE" id="PS50001"/>
    </source>
</evidence>
<dbReference type="RefSeq" id="XP_001747808.1">
    <property type="nucleotide sequence ID" value="XM_001747756.1"/>
</dbReference>
<feature type="domain" description="SH2" evidence="2">
    <location>
        <begin position="8"/>
        <end position="113"/>
    </location>
</feature>
<dbReference type="Gene3D" id="3.30.505.10">
    <property type="entry name" value="SH2 domain"/>
    <property type="match status" value="1"/>
</dbReference>
<sequence length="113" mass="12967">MSGRIFPWFHGKLSRDEVESRLKAVCAGRDYDDVVYLVREKSDSDRDLVLSWMNVKTQSATHFVVKMMGAGRWKGVPATFPRSKSFWTTFTFVRRRSSVTMTSGTMTSFVSQL</sequence>